<evidence type="ECO:0000256" key="23">
    <source>
        <dbReference type="SAM" id="MobiDB-lite"/>
    </source>
</evidence>
<dbReference type="GO" id="GO:0003724">
    <property type="term" value="F:RNA helicase activity"/>
    <property type="evidence" value="ECO:0007669"/>
    <property type="project" value="UniProtKB-EC"/>
</dbReference>
<dbReference type="InterPro" id="IPR055373">
    <property type="entry name" value="Ribophorin_II_N"/>
</dbReference>
<feature type="compositionally biased region" description="Basic and acidic residues" evidence="23">
    <location>
        <begin position="7"/>
        <end position="26"/>
    </location>
</feature>
<evidence type="ECO:0000256" key="9">
    <source>
        <dbReference type="ARBA" id="ARBA00022741"/>
    </source>
</evidence>
<dbReference type="PANTHER" id="PTHR12640">
    <property type="entry name" value="RIBOPHORIN II"/>
    <property type="match status" value="1"/>
</dbReference>
<evidence type="ECO:0000256" key="7">
    <source>
        <dbReference type="ARBA" id="ARBA00022692"/>
    </source>
</evidence>
<dbReference type="InterPro" id="IPR027417">
    <property type="entry name" value="P-loop_NTPase"/>
</dbReference>
<keyword evidence="7 24" id="KW-0812">Transmembrane</keyword>
<evidence type="ECO:0000256" key="12">
    <source>
        <dbReference type="ARBA" id="ARBA00022824"/>
    </source>
</evidence>
<feature type="transmembrane region" description="Helical" evidence="24">
    <location>
        <begin position="1078"/>
        <end position="1094"/>
    </location>
</feature>
<dbReference type="SUPFAM" id="SSF52540">
    <property type="entry name" value="P-loop containing nucleoside triphosphate hydrolases"/>
    <property type="match status" value="1"/>
</dbReference>
<dbReference type="Pfam" id="PF23860">
    <property type="entry name" value="Ribophorin_II_3rd"/>
    <property type="match status" value="1"/>
</dbReference>
<dbReference type="InterPro" id="IPR014001">
    <property type="entry name" value="Helicase_ATP-bd"/>
</dbReference>
<comment type="subcellular location">
    <subcellularLocation>
        <location evidence="2">Endoplasmic reticulum membrane</location>
        <topology evidence="2">Multi-pass membrane protein</topology>
    </subcellularLocation>
</comment>
<comment type="pathway">
    <text evidence="3">Protein modification; protein glycosylation.</text>
</comment>
<evidence type="ECO:0000256" key="11">
    <source>
        <dbReference type="ARBA" id="ARBA00022806"/>
    </source>
</evidence>
<dbReference type="InterPro" id="IPR011545">
    <property type="entry name" value="DEAD/DEAH_box_helicase_dom"/>
</dbReference>
<feature type="transmembrane region" description="Helical" evidence="24">
    <location>
        <begin position="1045"/>
        <end position="1066"/>
    </location>
</feature>
<evidence type="ECO:0000256" key="3">
    <source>
        <dbReference type="ARBA" id="ARBA00004922"/>
    </source>
</evidence>
<dbReference type="EMBL" id="KL363284">
    <property type="protein sequence ID" value="KFD48780.1"/>
    <property type="molecule type" value="Genomic_DNA"/>
</dbReference>
<feature type="short sequence motif" description="Q motif" evidence="22">
    <location>
        <begin position="51"/>
        <end position="79"/>
    </location>
</feature>
<dbReference type="GO" id="GO:0003723">
    <property type="term" value="F:RNA binding"/>
    <property type="evidence" value="ECO:0007669"/>
    <property type="project" value="UniProtKB-KW"/>
</dbReference>
<evidence type="ECO:0000256" key="15">
    <source>
        <dbReference type="ARBA" id="ARBA00022989"/>
    </source>
</evidence>
<evidence type="ECO:0000313" key="29">
    <source>
        <dbReference type="Proteomes" id="UP000030764"/>
    </source>
</evidence>
<comment type="function">
    <text evidence="1">Subunit of the oligosaccharyl transferase (OST) complex that catalyzes the initial transfer of a defined glycan (Glc(3)Man(9)GlcNAc(2) in eukaryotes) from the lipid carrier dolichol-pyrophosphate to an asparagine residue within an Asn-X-Ser/Thr consensus motif in nascent polypeptide chains, the first step in protein N-glycosylation. N-glycosylation occurs cotranslationally and the complex associates with the Sec61 complex at the channel-forming translocon complex that mediates protein translocation across the endoplasmic reticulum (ER). All subunits are required for a maximal enzyme activity.</text>
</comment>
<dbReference type="Proteomes" id="UP000030764">
    <property type="component" value="Unassembled WGS sequence"/>
</dbReference>
<dbReference type="InterPro" id="IPR055375">
    <property type="entry name" value="Ribophorin_II_2nd"/>
</dbReference>
<feature type="transmembrane region" description="Helical" evidence="24">
    <location>
        <begin position="1013"/>
        <end position="1033"/>
    </location>
</feature>
<dbReference type="EC" id="3.6.4.13" evidence="5"/>
<dbReference type="Pfam" id="PF00271">
    <property type="entry name" value="Helicase_C"/>
    <property type="match status" value="1"/>
</dbReference>
<evidence type="ECO:0000256" key="1">
    <source>
        <dbReference type="ARBA" id="ARBA00002791"/>
    </source>
</evidence>
<evidence type="ECO:0000256" key="21">
    <source>
        <dbReference type="ARBA" id="ARBA00047984"/>
    </source>
</evidence>
<dbReference type="FunFam" id="3.40.50.300:FF:000031">
    <property type="entry name" value="Eukaryotic initiation factor 4A-III"/>
    <property type="match status" value="1"/>
</dbReference>
<keyword evidence="9" id="KW-0547">Nucleotide-binding</keyword>
<evidence type="ECO:0000256" key="22">
    <source>
        <dbReference type="PROSITE-ProRule" id="PRU00552"/>
    </source>
</evidence>
<keyword evidence="10" id="KW-0378">Hydrolase</keyword>
<keyword evidence="11" id="KW-0347">Helicase</keyword>
<dbReference type="InterPro" id="IPR001650">
    <property type="entry name" value="Helicase_C-like"/>
</dbReference>
<proteinExistence type="inferred from homology"/>
<sequence>MSASVKLENDASTKPEMKVTSDDGKNFTDQEAADRIATQHHLDTNYTVMTPSFDMMELKPDLLRGVFAYGFEKPSVIQQLAIVPCCEGKDVIAQAQSGTGKTATFAIGILQQIDPSINECQALVMAPTRELAQQIQTVILALGDFMKISCLACIGGTSVVVNRDQLAQGCHVAVGTPGRVLDMIQGNYLRTKSIRSFVLDEADEMLSRGFKQQIHDVFEYMPSNMQVILLSATMPDEVLQVTAKFMQNPVRILVRKEELTLDGIRQFYIDVGREEWKLDTLCDIYSTLSISKAVIFCNSRQKVEKLSNDLRERNFTISFMHGDMSQKDRDIIMQQFRSGSSRVLISTDLLARGIDIQQVSVVINYDIPHSRENYIHRIGRGGRFGRVGIAINFVTESDKRLMKDIEEYYHCRGSRATVHPANLSIAPQTDSFDGRIFVAQMVHFQFSEGKMLFVALAASLLWTVEGNMALVGSLTREDLTRTKVMFQKTLRESKSLELVAYAAYGMHILHEKFEPSVEKRLCDMVATAAKSNDISTVYHGVLLAVALPSCKPPQLDVQFLERFVSEQSTLKNMCFAVEVASRLGLKLDSNKLRAQTEKFMKTNDSASEQISSFSLAYAFFIAIHLSGNLDPFLGRIEDCVAQADEIDGKYLQYEEGAIVTAQVVSSICALSTHAGKAPSLKQDELVKFSNFLLAHVGSDDPEIAYFVLMALNAVDKNPVSIIDVARLISPTILQYHIPLYVSMGSDIVLSEKNPNVRLRVASILNRPVQKIEVTAVRVVSLGSDSAIVENQRFQMQKDDPSIFTLNLKDSLREAGIYRLLVDVQSSTNEKVLPVKGKEFIVKVEKSIEMTDISFGVVDRDQSLLDDAFRIKYANKVVPLSADNHQRLLGRFIVKDKSSQKPVKVQQAFLQLTERDGGRELTFVATAGKDEYKFDLDFGKLGKLFDHQSGAFEVKLIVGDSVSSNAILQTVATLSLTLPEVYRPPKSPLDVIDYEKKPEIVHTFRQAEKRPPKIVSHTFTFLVVLPILFLPILWMQIGSNLSGYSFSLSGIIFHISFAAIFGLYGLFWLRLNMFETLKYLSIIGSIAFLSGHRVLRYMAERSK</sequence>
<feature type="domain" description="Helicase ATP-binding" evidence="25">
    <location>
        <begin position="82"/>
        <end position="252"/>
    </location>
</feature>
<evidence type="ECO:0000256" key="20">
    <source>
        <dbReference type="ARBA" id="ARBA00046750"/>
    </source>
</evidence>
<dbReference type="SMART" id="SM00487">
    <property type="entry name" value="DEXDc"/>
    <property type="match status" value="1"/>
</dbReference>
<dbReference type="Pfam" id="PF00270">
    <property type="entry name" value="DEAD"/>
    <property type="match status" value="1"/>
</dbReference>
<evidence type="ECO:0000256" key="18">
    <source>
        <dbReference type="ARBA" id="ARBA00030216"/>
    </source>
</evidence>
<protein>
    <recommendedName>
        <fullName evidence="6">Dolichyl-diphosphooligosaccharide--protein glycosyltransferase subunit 2</fullName>
        <ecNumber evidence="5">3.6.4.13</ecNumber>
    </recommendedName>
    <alternativeName>
        <fullName evidence="18">Dolichyl-diphosphooligosaccharide--protein glycosyltransferase 63 kDa subunit</fullName>
    </alternativeName>
    <alternativeName>
        <fullName evidence="19">Ribophorin II</fullName>
    </alternativeName>
    <alternativeName>
        <fullName evidence="17">Ribophorin-2</fullName>
    </alternativeName>
</protein>
<comment type="subunit">
    <text evidence="20">Component of the oligosaccharyltransferase (OST) complex. OST exists in two different complex forms which contain common core subunits RPN1, RPN2, OST48, OST4, DAD1 and TMEM258, either STT3A or STT3B as catalytic subunits, and form-specific accessory subunits. STT3A complex assembly occurs through the formation of 3 subcomplexes. Subcomplex 1 contains RPN1 and TMEM258, subcomplex 2 contains the STT3A-specific subunits STT3A, DC2/OSTC, and KCP2 as well as the core subunit OST4, and subcomplex 3 contains RPN2, DAD1, and OST48. The STT3A complex can form stable complexes with the Sec61 complex or with both the Sec61 and TRAP complexes. Interacts with DDI2. Interacts with TMEM35A/NACHO.</text>
</comment>
<evidence type="ECO:0000259" key="27">
    <source>
        <dbReference type="PROSITE" id="PS51195"/>
    </source>
</evidence>
<evidence type="ECO:0000256" key="24">
    <source>
        <dbReference type="SAM" id="Phobius"/>
    </source>
</evidence>
<dbReference type="PROSITE" id="PS51195">
    <property type="entry name" value="Q_MOTIF"/>
    <property type="match status" value="1"/>
</dbReference>
<dbReference type="FunFam" id="3.40.50.300:FF:000849">
    <property type="entry name" value="ATP-dependent RNA helicase DBP5"/>
    <property type="match status" value="1"/>
</dbReference>
<evidence type="ECO:0000256" key="14">
    <source>
        <dbReference type="ARBA" id="ARBA00022884"/>
    </source>
</evidence>
<accession>A0A085LUY4</accession>
<evidence type="ECO:0000259" key="26">
    <source>
        <dbReference type="PROSITE" id="PS51194"/>
    </source>
</evidence>
<feature type="domain" description="Helicase C-terminal" evidence="26">
    <location>
        <begin position="263"/>
        <end position="424"/>
    </location>
</feature>
<organism evidence="28 29">
    <name type="scientific">Trichuris suis</name>
    <name type="common">pig whipworm</name>
    <dbReference type="NCBI Taxonomy" id="68888"/>
    <lineage>
        <taxon>Eukaryota</taxon>
        <taxon>Metazoa</taxon>
        <taxon>Ecdysozoa</taxon>
        <taxon>Nematoda</taxon>
        <taxon>Enoplea</taxon>
        <taxon>Dorylaimia</taxon>
        <taxon>Trichinellida</taxon>
        <taxon>Trichuridae</taxon>
        <taxon>Trichuris</taxon>
    </lineage>
</organism>
<keyword evidence="14" id="KW-0694">RNA-binding</keyword>
<dbReference type="InterPro" id="IPR008814">
    <property type="entry name" value="Swp1"/>
</dbReference>
<dbReference type="GO" id="GO:0016787">
    <property type="term" value="F:hydrolase activity"/>
    <property type="evidence" value="ECO:0007669"/>
    <property type="project" value="UniProtKB-KW"/>
</dbReference>
<dbReference type="Pfam" id="PF05817">
    <property type="entry name" value="Ribophorin_II"/>
    <property type="match status" value="1"/>
</dbReference>
<dbReference type="PANTHER" id="PTHR12640:SF0">
    <property type="entry name" value="DOLICHYL-DIPHOSPHOOLIGOSACCHARIDE--PROTEIN GLYCOSYLTRANSFERASE SUBUNIT 2"/>
    <property type="match status" value="1"/>
</dbReference>
<dbReference type="Pfam" id="PF23861">
    <property type="entry name" value="Ribophorin_II_2nd"/>
    <property type="match status" value="1"/>
</dbReference>
<dbReference type="InterPro" id="IPR014014">
    <property type="entry name" value="RNA_helicase_DEAD_Q_motif"/>
</dbReference>
<evidence type="ECO:0000256" key="6">
    <source>
        <dbReference type="ARBA" id="ARBA00017612"/>
    </source>
</evidence>
<keyword evidence="29" id="KW-1185">Reference proteome</keyword>
<feature type="domain" description="DEAD-box RNA helicase Q" evidence="27">
    <location>
        <begin position="51"/>
        <end position="79"/>
    </location>
</feature>
<keyword evidence="16 24" id="KW-0472">Membrane</keyword>
<dbReference type="Gene3D" id="3.40.50.300">
    <property type="entry name" value="P-loop containing nucleotide triphosphate hydrolases"/>
    <property type="match status" value="2"/>
</dbReference>
<gene>
    <name evidence="28" type="ORF">M513_10335</name>
</gene>
<dbReference type="InterPro" id="IPR000629">
    <property type="entry name" value="RNA-helicase_DEAD-box_CS"/>
</dbReference>
<evidence type="ECO:0000256" key="5">
    <source>
        <dbReference type="ARBA" id="ARBA00012552"/>
    </source>
</evidence>
<keyword evidence="15 24" id="KW-1133">Transmembrane helix</keyword>
<keyword evidence="13" id="KW-0067">ATP-binding</keyword>
<evidence type="ECO:0000256" key="16">
    <source>
        <dbReference type="ARBA" id="ARBA00023136"/>
    </source>
</evidence>
<evidence type="ECO:0000256" key="13">
    <source>
        <dbReference type="ARBA" id="ARBA00022840"/>
    </source>
</evidence>
<dbReference type="GO" id="GO:0005524">
    <property type="term" value="F:ATP binding"/>
    <property type="evidence" value="ECO:0007669"/>
    <property type="project" value="UniProtKB-KW"/>
</dbReference>
<comment type="catalytic activity">
    <reaction evidence="21">
        <text>ATP + H2O = ADP + phosphate + H(+)</text>
        <dbReference type="Rhea" id="RHEA:13065"/>
        <dbReference type="ChEBI" id="CHEBI:15377"/>
        <dbReference type="ChEBI" id="CHEBI:15378"/>
        <dbReference type="ChEBI" id="CHEBI:30616"/>
        <dbReference type="ChEBI" id="CHEBI:43474"/>
        <dbReference type="ChEBI" id="CHEBI:456216"/>
        <dbReference type="EC" id="3.6.4.13"/>
    </reaction>
</comment>
<dbReference type="PROSITE" id="PS51194">
    <property type="entry name" value="HELICASE_CTER"/>
    <property type="match status" value="1"/>
</dbReference>
<dbReference type="Pfam" id="PF25147">
    <property type="entry name" value="Ribophorin_II_C"/>
    <property type="match status" value="1"/>
</dbReference>
<name>A0A085LUY4_9BILA</name>
<comment type="similarity">
    <text evidence="4">Belongs to the SWP1 family.</text>
</comment>
<keyword evidence="8" id="KW-0732">Signal</keyword>
<evidence type="ECO:0000256" key="10">
    <source>
        <dbReference type="ARBA" id="ARBA00022801"/>
    </source>
</evidence>
<dbReference type="GO" id="GO:0006487">
    <property type="term" value="P:protein N-linked glycosylation"/>
    <property type="evidence" value="ECO:0007669"/>
    <property type="project" value="TreeGrafter"/>
</dbReference>
<evidence type="ECO:0000313" key="28">
    <source>
        <dbReference type="EMBL" id="KFD48780.1"/>
    </source>
</evidence>
<dbReference type="SMART" id="SM00490">
    <property type="entry name" value="HELICc"/>
    <property type="match status" value="1"/>
</dbReference>
<evidence type="ECO:0000256" key="17">
    <source>
        <dbReference type="ARBA" id="ARBA00030078"/>
    </source>
</evidence>
<dbReference type="InterPro" id="IPR056790">
    <property type="entry name" value="Ribophorin_II_C"/>
</dbReference>
<dbReference type="PROSITE" id="PS51192">
    <property type="entry name" value="HELICASE_ATP_BIND_1"/>
    <property type="match status" value="1"/>
</dbReference>
<dbReference type="GO" id="GO:0008250">
    <property type="term" value="C:oligosaccharyltransferase complex"/>
    <property type="evidence" value="ECO:0007669"/>
    <property type="project" value="InterPro"/>
</dbReference>
<evidence type="ECO:0000259" key="25">
    <source>
        <dbReference type="PROSITE" id="PS51192"/>
    </source>
</evidence>
<evidence type="ECO:0000256" key="2">
    <source>
        <dbReference type="ARBA" id="ARBA00004477"/>
    </source>
</evidence>
<dbReference type="CDD" id="cd18787">
    <property type="entry name" value="SF2_C_DEAD"/>
    <property type="match status" value="1"/>
</dbReference>
<dbReference type="GO" id="GO:0043186">
    <property type="term" value="C:P granule"/>
    <property type="evidence" value="ECO:0007669"/>
    <property type="project" value="UniProtKB-ARBA"/>
</dbReference>
<evidence type="ECO:0000256" key="4">
    <source>
        <dbReference type="ARBA" id="ARBA00009038"/>
    </source>
</evidence>
<reference evidence="28 29" key="1">
    <citation type="journal article" date="2014" name="Nat. Genet.">
        <title>Genome and transcriptome of the porcine whipworm Trichuris suis.</title>
        <authorList>
            <person name="Jex A.R."/>
            <person name="Nejsum P."/>
            <person name="Schwarz E.M."/>
            <person name="Hu L."/>
            <person name="Young N.D."/>
            <person name="Hall R.S."/>
            <person name="Korhonen P.K."/>
            <person name="Liao S."/>
            <person name="Thamsborg S."/>
            <person name="Xia J."/>
            <person name="Xu P."/>
            <person name="Wang S."/>
            <person name="Scheerlinck J.P."/>
            <person name="Hofmann A."/>
            <person name="Sternberg P.W."/>
            <person name="Wang J."/>
            <person name="Gasser R.B."/>
        </authorList>
    </citation>
    <scope>NUCLEOTIDE SEQUENCE [LARGE SCALE GENOMIC DNA]</scope>
    <source>
        <strain evidence="28">DCEP-RM93M</strain>
    </source>
</reference>
<dbReference type="InterPro" id="IPR055374">
    <property type="entry name" value="Ribophorin_II_3rd"/>
</dbReference>
<dbReference type="PROSITE" id="PS00039">
    <property type="entry name" value="DEAD_ATP_HELICASE"/>
    <property type="match status" value="1"/>
</dbReference>
<feature type="region of interest" description="Disordered" evidence="23">
    <location>
        <begin position="1"/>
        <end position="26"/>
    </location>
</feature>
<evidence type="ECO:0000256" key="19">
    <source>
        <dbReference type="ARBA" id="ARBA00032139"/>
    </source>
</evidence>
<dbReference type="AlphaFoldDB" id="A0A085LUY4"/>
<keyword evidence="12" id="KW-0256">Endoplasmic reticulum</keyword>
<evidence type="ECO:0000256" key="8">
    <source>
        <dbReference type="ARBA" id="ARBA00022729"/>
    </source>
</evidence>